<evidence type="ECO:0000256" key="1">
    <source>
        <dbReference type="SAM" id="MobiDB-lite"/>
    </source>
</evidence>
<keyword evidence="3" id="KW-1185">Reference proteome</keyword>
<evidence type="ECO:0000313" key="2">
    <source>
        <dbReference type="EMBL" id="QBQ74777.1"/>
    </source>
</evidence>
<evidence type="ECO:0000313" key="3">
    <source>
        <dbReference type="Proteomes" id="UP000301424"/>
    </source>
</evidence>
<accession>A0A482ML71</accession>
<dbReference type="EMBL" id="MK552141">
    <property type="protein sequence ID" value="QBQ74777.1"/>
    <property type="molecule type" value="Genomic_DNA"/>
</dbReference>
<proteinExistence type="predicted"/>
<feature type="compositionally biased region" description="Basic and acidic residues" evidence="1">
    <location>
        <begin position="64"/>
        <end position="78"/>
    </location>
</feature>
<sequence length="78" mass="8537">MGLMPIHERHWGVALATSELYTFMQGLASKHGLTPVELTAVLATVTASTANYTVGVERAENDEEPRGRLKHPEQPHEG</sequence>
<organism evidence="2 3">
    <name type="scientific">Burkholderia phage BcepSauron</name>
    <dbReference type="NCBI Taxonomy" id="2530033"/>
    <lineage>
        <taxon>Viruses</taxon>
        <taxon>Duplodnaviria</taxon>
        <taxon>Heunggongvirae</taxon>
        <taxon>Uroviricota</taxon>
        <taxon>Caudoviricetes</taxon>
        <taxon>Sarumanvirus</taxon>
        <taxon>Sarumanvirus bcepsauron</taxon>
    </lineage>
</organism>
<name>A0A482ML71_9CAUD</name>
<dbReference type="Proteomes" id="UP000301424">
    <property type="component" value="Segment"/>
</dbReference>
<reference evidence="2 3" key="1">
    <citation type="submission" date="2019-02" db="EMBL/GenBank/DDBJ databases">
        <title>Complete genome sequence of Burkholderia cenocepacia phage BcepSauron.</title>
        <authorList>
            <person name="Park K."/>
            <person name="Gonzalez C."/>
            <person name="Liu M."/>
            <person name="Gill J."/>
        </authorList>
    </citation>
    <scope>NUCLEOTIDE SEQUENCE [LARGE SCALE GENOMIC DNA]</scope>
</reference>
<protein>
    <submittedName>
        <fullName evidence="2">Uncharacterized protein</fullName>
    </submittedName>
</protein>
<feature type="region of interest" description="Disordered" evidence="1">
    <location>
        <begin position="55"/>
        <end position="78"/>
    </location>
</feature>
<gene>
    <name evidence="2" type="ORF">BcepSauron_397</name>
</gene>